<protein>
    <recommendedName>
        <fullName evidence="2">Calcineurin-like phosphoesterase domain-containing protein</fullName>
    </recommendedName>
</protein>
<name>A0A645H169_9ZZZZ</name>
<accession>A0A645H169</accession>
<dbReference type="AlphaFoldDB" id="A0A645H169"/>
<organism evidence="1">
    <name type="scientific">bioreactor metagenome</name>
    <dbReference type="NCBI Taxonomy" id="1076179"/>
    <lineage>
        <taxon>unclassified sequences</taxon>
        <taxon>metagenomes</taxon>
        <taxon>ecological metagenomes</taxon>
    </lineage>
</organism>
<comment type="caution">
    <text evidence="1">The sequence shown here is derived from an EMBL/GenBank/DDBJ whole genome shotgun (WGS) entry which is preliminary data.</text>
</comment>
<reference evidence="1" key="1">
    <citation type="submission" date="2019-08" db="EMBL/GenBank/DDBJ databases">
        <authorList>
            <person name="Kucharzyk K."/>
            <person name="Murdoch R.W."/>
            <person name="Higgins S."/>
            <person name="Loffler F."/>
        </authorList>
    </citation>
    <scope>NUCLEOTIDE SEQUENCE</scope>
</reference>
<evidence type="ECO:0008006" key="2">
    <source>
        <dbReference type="Google" id="ProtNLM"/>
    </source>
</evidence>
<proteinExistence type="predicted"/>
<dbReference type="EMBL" id="VSSQ01084969">
    <property type="protein sequence ID" value="MPN32781.1"/>
    <property type="molecule type" value="Genomic_DNA"/>
</dbReference>
<evidence type="ECO:0000313" key="1">
    <source>
        <dbReference type="EMBL" id="MPN32781.1"/>
    </source>
</evidence>
<sequence length="82" mass="9405">MKNNLLLTVRTVLLSFIFISIFQVVVSQKFTIPVLPDTQESVAFKNEYFLAQMNWLVDKCDSLNAPIVLHVGDLVNFDNHNH</sequence>
<gene>
    <name evidence="1" type="ORF">SDC9_180261</name>
</gene>